<dbReference type="AlphaFoldDB" id="A0A9X6TPQ3"/>
<dbReference type="RefSeq" id="WP_098901859.1">
    <property type="nucleotide sequence ID" value="NZ_NVNL01000013.1"/>
</dbReference>
<evidence type="ECO:0000313" key="2">
    <source>
        <dbReference type="EMBL" id="PEA90156.1"/>
    </source>
</evidence>
<dbReference type="GO" id="GO:0003677">
    <property type="term" value="F:DNA binding"/>
    <property type="evidence" value="ECO:0007669"/>
    <property type="project" value="InterPro"/>
</dbReference>
<accession>A0A9X6TPQ3</accession>
<dbReference type="GO" id="GO:0006310">
    <property type="term" value="P:DNA recombination"/>
    <property type="evidence" value="ECO:0007669"/>
    <property type="project" value="UniProtKB-KW"/>
</dbReference>
<keyword evidence="1" id="KW-0233">DNA recombination</keyword>
<dbReference type="GO" id="GO:0015074">
    <property type="term" value="P:DNA integration"/>
    <property type="evidence" value="ECO:0007669"/>
    <property type="project" value="InterPro"/>
</dbReference>
<reference evidence="2 3" key="1">
    <citation type="submission" date="2017-09" db="EMBL/GenBank/DDBJ databases">
        <title>Large-scale bioinformatics analysis of Bacillus genomes uncovers conserved roles of natural products in bacterial physiology.</title>
        <authorList>
            <consortium name="Agbiome Team Llc"/>
            <person name="Bleich R.M."/>
            <person name="Grubbs K.J."/>
            <person name="Santa Maria K.C."/>
            <person name="Allen S.E."/>
            <person name="Farag S."/>
            <person name="Shank E.A."/>
            <person name="Bowers A."/>
        </authorList>
    </citation>
    <scope>NUCLEOTIDE SEQUENCE [LARGE SCALE GENOMIC DNA]</scope>
    <source>
        <strain evidence="2 3">AFS089089</strain>
    </source>
</reference>
<name>A0A9X6TPQ3_BACTU</name>
<dbReference type="Gene3D" id="1.10.443.10">
    <property type="entry name" value="Intergrase catalytic core"/>
    <property type="match status" value="1"/>
</dbReference>
<dbReference type="InterPro" id="IPR013762">
    <property type="entry name" value="Integrase-like_cat_sf"/>
</dbReference>
<comment type="caution">
    <text evidence="2">The sequence shown here is derived from an EMBL/GenBank/DDBJ whole genome shotgun (WGS) entry which is preliminary data.</text>
</comment>
<evidence type="ECO:0000313" key="3">
    <source>
        <dbReference type="Proteomes" id="UP000220702"/>
    </source>
</evidence>
<protein>
    <submittedName>
        <fullName evidence="2">Uncharacterized protein</fullName>
    </submittedName>
</protein>
<dbReference type="InterPro" id="IPR011010">
    <property type="entry name" value="DNA_brk_join_enz"/>
</dbReference>
<proteinExistence type="predicted"/>
<dbReference type="Proteomes" id="UP000220702">
    <property type="component" value="Unassembled WGS sequence"/>
</dbReference>
<gene>
    <name evidence="2" type="ORF">CON71_09280</name>
</gene>
<sequence>MITLQLENYKFFSIPVWLEWNTSSKGDITHKKFSIIGLKETSNDIHITHPLSDFILSNWKYNAYNTQRKHCNNTVSFLNYLLTNKKLLGINNLKELKLVHGNDFLNNLSRKERTVGTVKDVERTLTFFYIWLQKKGCLPKVNETLFIKKETYQGTYYFQSPFEVIYPTKTVSKKEHMLPAKYIPLLLEIATLKTKPIALGVYLQIFGGLRRGEVVNLKRSNLKRKLNTGDFLLTLKNQNFRKDIKDHSGSSSVKKPRDQAVLQIFDWGKILFADHINLYKDHTDSGALFINRDGKAMSGKSYSQYFNKLKHNFINFLKTYGNSEEKILANHLLLADWSTHIGRGTFTNLIAENTDNPLEIAFHRGDDNLLSSLTYMVKTDRMRKKIEDKFDNMHENYLPRLIDRNKFN</sequence>
<dbReference type="SUPFAM" id="SSF56349">
    <property type="entry name" value="DNA breaking-rejoining enzymes"/>
    <property type="match status" value="1"/>
</dbReference>
<dbReference type="EMBL" id="NVNL01000013">
    <property type="protein sequence ID" value="PEA90156.1"/>
    <property type="molecule type" value="Genomic_DNA"/>
</dbReference>
<evidence type="ECO:0000256" key="1">
    <source>
        <dbReference type="ARBA" id="ARBA00023172"/>
    </source>
</evidence>
<organism evidence="2 3">
    <name type="scientific">Bacillus thuringiensis</name>
    <dbReference type="NCBI Taxonomy" id="1428"/>
    <lineage>
        <taxon>Bacteria</taxon>
        <taxon>Bacillati</taxon>
        <taxon>Bacillota</taxon>
        <taxon>Bacilli</taxon>
        <taxon>Bacillales</taxon>
        <taxon>Bacillaceae</taxon>
        <taxon>Bacillus</taxon>
        <taxon>Bacillus cereus group</taxon>
    </lineage>
</organism>